<keyword evidence="3" id="KW-1185">Reference proteome</keyword>
<feature type="transmembrane region" description="Helical" evidence="1">
    <location>
        <begin position="40"/>
        <end position="64"/>
    </location>
</feature>
<keyword evidence="1" id="KW-0472">Membrane</keyword>
<protein>
    <submittedName>
        <fullName evidence="2">Uncharacterized protein</fullName>
    </submittedName>
</protein>
<dbReference type="RefSeq" id="WP_121863974.1">
    <property type="nucleotide sequence ID" value="NZ_RDEX01000001.1"/>
</dbReference>
<sequence>MQPAMKISLSLTAVGLIGFAVFLTWLQVEAIDPSGGVPIGLAMLCMVTALLAIGGVLCVLATWLSRFIVGRDD</sequence>
<accession>A0A3L9LC06</accession>
<gene>
    <name evidence="2" type="ORF">EAE32_01645</name>
</gene>
<evidence type="ECO:0000256" key="1">
    <source>
        <dbReference type="SAM" id="Phobius"/>
    </source>
</evidence>
<comment type="caution">
    <text evidence="2">The sequence shown here is derived from an EMBL/GenBank/DDBJ whole genome shotgun (WGS) entry which is preliminary data.</text>
</comment>
<dbReference type="Proteomes" id="UP000277871">
    <property type="component" value="Unassembled WGS sequence"/>
</dbReference>
<proteinExistence type="predicted"/>
<name>A0A3L9LC06_9MICC</name>
<keyword evidence="1" id="KW-0812">Transmembrane</keyword>
<keyword evidence="1" id="KW-1133">Transmembrane helix</keyword>
<evidence type="ECO:0000313" key="2">
    <source>
        <dbReference type="EMBL" id="RLY93972.1"/>
    </source>
</evidence>
<dbReference type="AlphaFoldDB" id="A0A3L9LC06"/>
<dbReference type="EMBL" id="RDEX01000001">
    <property type="protein sequence ID" value="RLY93972.1"/>
    <property type="molecule type" value="Genomic_DNA"/>
</dbReference>
<evidence type="ECO:0000313" key="3">
    <source>
        <dbReference type="Proteomes" id="UP000277871"/>
    </source>
</evidence>
<organism evidence="2 3">
    <name type="scientific">Kocuria tytonicola</name>
    <dbReference type="NCBI Taxonomy" id="2055946"/>
    <lineage>
        <taxon>Bacteria</taxon>
        <taxon>Bacillati</taxon>
        <taxon>Actinomycetota</taxon>
        <taxon>Actinomycetes</taxon>
        <taxon>Micrococcales</taxon>
        <taxon>Micrococcaceae</taxon>
        <taxon>Kocuria</taxon>
    </lineage>
</organism>
<reference evidence="2 3" key="1">
    <citation type="submission" date="2018-10" db="EMBL/GenBank/DDBJ databases">
        <title>Kocuria tytonicola, new bacteria from the preen glands of American barn owls (Tyto furcata).</title>
        <authorList>
            <person name="Braun M.S."/>
            <person name="Wang E."/>
            <person name="Zimmermann S."/>
            <person name="Boutin S."/>
            <person name="Wagner H."/>
            <person name="Wink M."/>
        </authorList>
    </citation>
    <scope>NUCLEOTIDE SEQUENCE [LARGE SCALE GENOMIC DNA]</scope>
    <source>
        <strain evidence="2 3">473</strain>
    </source>
</reference>